<comment type="caution">
    <text evidence="1">The sequence shown here is derived from an EMBL/GenBank/DDBJ whole genome shotgun (WGS) entry which is preliminary data.</text>
</comment>
<dbReference type="EMBL" id="JACHNF010000001">
    <property type="protein sequence ID" value="MBB5980899.1"/>
    <property type="molecule type" value="Genomic_DNA"/>
</dbReference>
<protein>
    <recommendedName>
        <fullName evidence="3">Amidinotransferase</fullName>
    </recommendedName>
</protein>
<dbReference type="Pfam" id="PF19420">
    <property type="entry name" value="DDAH_eukar"/>
    <property type="match status" value="1"/>
</dbReference>
<accession>A0A841DSH8</accession>
<dbReference type="Gene3D" id="3.75.10.10">
    <property type="entry name" value="L-arginine/glycine Amidinotransferase, Chain A"/>
    <property type="match status" value="1"/>
</dbReference>
<dbReference type="RefSeq" id="WP_184836973.1">
    <property type="nucleotide sequence ID" value="NZ_BAAAVN010000003.1"/>
</dbReference>
<evidence type="ECO:0008006" key="3">
    <source>
        <dbReference type="Google" id="ProtNLM"/>
    </source>
</evidence>
<evidence type="ECO:0000313" key="2">
    <source>
        <dbReference type="Proteomes" id="UP000558997"/>
    </source>
</evidence>
<proteinExistence type="predicted"/>
<gene>
    <name evidence="1" type="ORF">HDA44_004240</name>
</gene>
<dbReference type="PIRSF" id="PIRSF028188">
    <property type="entry name" value="Amdntrnsf_FN0238"/>
    <property type="match status" value="1"/>
</dbReference>
<name>A0A841DSH8_9ACTN</name>
<dbReference type="PANTHER" id="PTHR43224">
    <property type="entry name" value="AMIDINOTRANSFERASE"/>
    <property type="match status" value="1"/>
</dbReference>
<dbReference type="AlphaFoldDB" id="A0A841DSH8"/>
<dbReference type="NCBIfam" id="NF046062">
    <property type="entry name" value="citrull_CtlX"/>
    <property type="match status" value="1"/>
</dbReference>
<sequence>MSIQAPHAVVMVRPTKFTPNPATIADNLFQPREPIEPSAGLATKAYAEVTRMAEQLREVGVTVHLFDDHETDRPDSVFPNNWFSTHPDGRIALYPMYSPSRRTERRLDVLAALRTEFRVNVVHDYSVLEDDGLFLEGTGSMVLDHPQRTAYVARSFRSHDRAVEMVCRDLGYRPILFSTQDLRGTPIYHTNVMMSVGTDVALVALESIADAGERRAVRTSLEASGRDIVALGGAQLDEFAGNTIELTGRAGRYLVISARAVKTLTAHQRRHLERYLELMPISVPTVELAGGSVRCMIATIHLPARGAMVGQGAPCPAGC</sequence>
<dbReference type="SUPFAM" id="SSF55909">
    <property type="entry name" value="Pentein"/>
    <property type="match status" value="1"/>
</dbReference>
<evidence type="ECO:0000313" key="1">
    <source>
        <dbReference type="EMBL" id="MBB5980899.1"/>
    </source>
</evidence>
<dbReference type="InterPro" id="IPR014541">
    <property type="entry name" value="Amdntrnsf_FN0238"/>
</dbReference>
<organism evidence="1 2">
    <name type="scientific">Kribbella solani</name>
    <dbReference type="NCBI Taxonomy" id="236067"/>
    <lineage>
        <taxon>Bacteria</taxon>
        <taxon>Bacillati</taxon>
        <taxon>Actinomycetota</taxon>
        <taxon>Actinomycetes</taxon>
        <taxon>Propionibacteriales</taxon>
        <taxon>Kribbellaceae</taxon>
        <taxon>Kribbella</taxon>
    </lineage>
</organism>
<dbReference type="PANTHER" id="PTHR43224:SF1">
    <property type="entry name" value="AMIDINOTRANSFERASE"/>
    <property type="match status" value="1"/>
</dbReference>
<dbReference type="Proteomes" id="UP000558997">
    <property type="component" value="Unassembled WGS sequence"/>
</dbReference>
<keyword evidence="2" id="KW-1185">Reference proteome</keyword>
<reference evidence="1 2" key="1">
    <citation type="submission" date="2020-08" db="EMBL/GenBank/DDBJ databases">
        <title>Sequencing the genomes of 1000 actinobacteria strains.</title>
        <authorList>
            <person name="Klenk H.-P."/>
        </authorList>
    </citation>
    <scope>NUCLEOTIDE SEQUENCE [LARGE SCALE GENOMIC DNA]</scope>
    <source>
        <strain evidence="1 2">DSM 17294</strain>
    </source>
</reference>